<gene>
    <name evidence="2" type="ORF">CO057_04595</name>
</gene>
<protein>
    <submittedName>
        <fullName evidence="2">Uncharacterized protein</fullName>
    </submittedName>
</protein>
<dbReference type="EMBL" id="PFSI01000067">
    <property type="protein sequence ID" value="PJC24162.1"/>
    <property type="molecule type" value="Genomic_DNA"/>
</dbReference>
<accession>A0A2M8EN45</accession>
<evidence type="ECO:0000313" key="2">
    <source>
        <dbReference type="EMBL" id="PJC24162.1"/>
    </source>
</evidence>
<organism evidence="2 3">
    <name type="scientific">Candidatus Uhrbacteria bacterium CG_4_9_14_0_2_um_filter_41_50</name>
    <dbReference type="NCBI Taxonomy" id="1975031"/>
    <lineage>
        <taxon>Bacteria</taxon>
        <taxon>Candidatus Uhriibacteriota</taxon>
    </lineage>
</organism>
<sequence>MTKSLRALAAGSPFLALAAGLLGRGALLAPPGWDLQPGRSLRSGLAELLADAPALALTDAVRDEHEGHLGADGVVGPAGTVSDDLRGGHREDVVEATTADRLAEEPAHLLGTTAGEKFDRAVLQEPDGTRRADEHQRALVHSHGAHFLDDRFPILGTAQGGTDPVHRALGQDGAVVRLLAREFLGQHPPALDDAVDDRRGRRHHLDRQKGRLEPALNQDHARVFASGVDAGHLLFSAGIADPRLWVGAEKPVFDPPAGEVLNLRAQREGVDSTAQVVRNERLAECARLGTLAPGAPGLALPAVLDPLALVEGVLARRAALAIADTVIGCLLGVSHGAPRIYYLLSVFALKPMGAGRAKLL</sequence>
<dbReference type="AlphaFoldDB" id="A0A2M8EN45"/>
<proteinExistence type="predicted"/>
<name>A0A2M8EN45_9BACT</name>
<evidence type="ECO:0000256" key="1">
    <source>
        <dbReference type="SAM" id="MobiDB-lite"/>
    </source>
</evidence>
<evidence type="ECO:0000313" key="3">
    <source>
        <dbReference type="Proteomes" id="UP000230251"/>
    </source>
</evidence>
<feature type="region of interest" description="Disordered" evidence="1">
    <location>
        <begin position="189"/>
        <end position="213"/>
    </location>
</feature>
<comment type="caution">
    <text evidence="2">The sequence shown here is derived from an EMBL/GenBank/DDBJ whole genome shotgun (WGS) entry which is preliminary data.</text>
</comment>
<reference evidence="3" key="1">
    <citation type="submission" date="2017-09" db="EMBL/GenBank/DDBJ databases">
        <title>Depth-based differentiation of microbial function through sediment-hosted aquifers and enrichment of novel symbionts in the deep terrestrial subsurface.</title>
        <authorList>
            <person name="Probst A.J."/>
            <person name="Ladd B."/>
            <person name="Jarett J.K."/>
            <person name="Geller-Mcgrath D.E."/>
            <person name="Sieber C.M.K."/>
            <person name="Emerson J.B."/>
            <person name="Anantharaman K."/>
            <person name="Thomas B.C."/>
            <person name="Malmstrom R."/>
            <person name="Stieglmeier M."/>
            <person name="Klingl A."/>
            <person name="Woyke T."/>
            <person name="Ryan C.M."/>
            <person name="Banfield J.F."/>
        </authorList>
    </citation>
    <scope>NUCLEOTIDE SEQUENCE [LARGE SCALE GENOMIC DNA]</scope>
</reference>
<dbReference type="Proteomes" id="UP000230251">
    <property type="component" value="Unassembled WGS sequence"/>
</dbReference>